<evidence type="ECO:0000313" key="10">
    <source>
        <dbReference type="Proteomes" id="UP000054342"/>
    </source>
</evidence>
<keyword evidence="5 7" id="KW-0472">Membrane</keyword>
<feature type="compositionally biased region" description="Polar residues" evidence="6">
    <location>
        <begin position="363"/>
        <end position="379"/>
    </location>
</feature>
<dbReference type="InterPro" id="IPR043216">
    <property type="entry name" value="PAP-like"/>
</dbReference>
<feature type="domain" description="Phosphatidic acid phosphatase type 2/haloperoxidase" evidence="8">
    <location>
        <begin position="122"/>
        <end position="271"/>
    </location>
</feature>
<dbReference type="Gene3D" id="1.20.144.10">
    <property type="entry name" value="Phosphatidic acid phosphatase type 2/haloperoxidase"/>
    <property type="match status" value="1"/>
</dbReference>
<dbReference type="GO" id="GO:0046839">
    <property type="term" value="P:phospholipid dephosphorylation"/>
    <property type="evidence" value="ECO:0007669"/>
    <property type="project" value="TreeGrafter"/>
</dbReference>
<keyword evidence="3 7" id="KW-0812">Transmembrane</keyword>
<dbReference type="GO" id="GO:0006644">
    <property type="term" value="P:phospholipid metabolic process"/>
    <property type="evidence" value="ECO:0007669"/>
    <property type="project" value="InterPro"/>
</dbReference>
<gene>
    <name evidence="9" type="ORF">PV05_02726</name>
</gene>
<evidence type="ECO:0000256" key="5">
    <source>
        <dbReference type="ARBA" id="ARBA00023136"/>
    </source>
</evidence>
<feature type="transmembrane region" description="Helical" evidence="7">
    <location>
        <begin position="123"/>
        <end position="142"/>
    </location>
</feature>
<dbReference type="OrthoDB" id="10030083at2759"/>
<dbReference type="Proteomes" id="UP000054342">
    <property type="component" value="Unassembled WGS sequence"/>
</dbReference>
<dbReference type="SUPFAM" id="SSF48317">
    <property type="entry name" value="Acid phosphatase/Vanadium-dependent haloperoxidase"/>
    <property type="match status" value="1"/>
</dbReference>
<dbReference type="Pfam" id="PF01569">
    <property type="entry name" value="PAP2"/>
    <property type="match status" value="1"/>
</dbReference>
<keyword evidence="4 7" id="KW-1133">Transmembrane helix</keyword>
<sequence>MPDAVSSRYIIPQKVRRRLHQSRYLRNLKYFFLDSWSDLLQLMVVAAAALTLYSISYRPPLLIQIYSMSNGRPYNPAIAYPYREPIFSSLTAGLVAILIPLAIILLAQVFMRSFADAAAAIKGLLYSLVTGTFFQVILKTFIGGARPHFIAVCEPISLNEGQGPNANLYTPDICMGSNKGRIDYALQTFPSGHAEAAFAGLGFLAIYLYTHLRIGDPRVESSLGFWRMAFVLIPIILATYLSASLVLVHHHFAFDGIFGAGIGILTALLGYRLAFRGLTSYKTNREPRVGKRLRTEMDRRREEAKEALTPQTLPGPSATMDGAVDCDDAGEGSETLMRRRMSDEEMGNGQSYNDGIGAETGSKRSQALSDTESEPSTSGTGKGVPGRIPLGALRGDMSARIHSTFGSGTPFWLGKKVNTREGLSVS</sequence>
<dbReference type="GO" id="GO:0008195">
    <property type="term" value="F:phosphatidate phosphatase activity"/>
    <property type="evidence" value="ECO:0007669"/>
    <property type="project" value="TreeGrafter"/>
</dbReference>
<feature type="compositionally biased region" description="Basic and acidic residues" evidence="6">
    <location>
        <begin position="289"/>
        <end position="306"/>
    </location>
</feature>
<dbReference type="PANTHER" id="PTHR10165">
    <property type="entry name" value="LIPID PHOSPHATE PHOSPHATASE"/>
    <property type="match status" value="1"/>
</dbReference>
<evidence type="ECO:0000256" key="6">
    <source>
        <dbReference type="SAM" id="MobiDB-lite"/>
    </source>
</evidence>
<name>A0A0D2D784_9EURO</name>
<evidence type="ECO:0000259" key="8">
    <source>
        <dbReference type="SMART" id="SM00014"/>
    </source>
</evidence>
<organism evidence="9 10">
    <name type="scientific">Exophiala xenobiotica</name>
    <dbReference type="NCBI Taxonomy" id="348802"/>
    <lineage>
        <taxon>Eukaryota</taxon>
        <taxon>Fungi</taxon>
        <taxon>Dikarya</taxon>
        <taxon>Ascomycota</taxon>
        <taxon>Pezizomycotina</taxon>
        <taxon>Eurotiomycetes</taxon>
        <taxon>Chaetothyriomycetidae</taxon>
        <taxon>Chaetothyriales</taxon>
        <taxon>Herpotrichiellaceae</taxon>
        <taxon>Exophiala</taxon>
    </lineage>
</organism>
<evidence type="ECO:0000256" key="4">
    <source>
        <dbReference type="ARBA" id="ARBA00022989"/>
    </source>
</evidence>
<feature type="region of interest" description="Disordered" evidence="6">
    <location>
        <begin position="289"/>
        <end position="391"/>
    </location>
</feature>
<proteinExistence type="inferred from homology"/>
<keyword evidence="10" id="KW-1185">Reference proteome</keyword>
<accession>A0A0D2D784</accession>
<dbReference type="AlphaFoldDB" id="A0A0D2D784"/>
<reference evidence="9 10" key="1">
    <citation type="submission" date="2015-01" db="EMBL/GenBank/DDBJ databases">
        <title>The Genome Sequence of Exophiala xenobiotica CBS118157.</title>
        <authorList>
            <consortium name="The Broad Institute Genomics Platform"/>
            <person name="Cuomo C."/>
            <person name="de Hoog S."/>
            <person name="Gorbushina A."/>
            <person name="Stielow B."/>
            <person name="Teixiera M."/>
            <person name="Abouelleil A."/>
            <person name="Chapman S.B."/>
            <person name="Priest M."/>
            <person name="Young S.K."/>
            <person name="Wortman J."/>
            <person name="Nusbaum C."/>
            <person name="Birren B."/>
        </authorList>
    </citation>
    <scope>NUCLEOTIDE SEQUENCE [LARGE SCALE GENOMIC DNA]</scope>
    <source>
        <strain evidence="9 10">CBS 118157</strain>
    </source>
</reference>
<comment type="similarity">
    <text evidence="2">Belongs to the PA-phosphatase related phosphoesterase family.</text>
</comment>
<dbReference type="STRING" id="348802.A0A0D2D784"/>
<protein>
    <recommendedName>
        <fullName evidence="8">Phosphatidic acid phosphatase type 2/haloperoxidase domain-containing protein</fullName>
    </recommendedName>
</protein>
<comment type="subcellular location">
    <subcellularLocation>
        <location evidence="1">Membrane</location>
        <topology evidence="1">Multi-pass membrane protein</topology>
    </subcellularLocation>
</comment>
<evidence type="ECO:0000256" key="2">
    <source>
        <dbReference type="ARBA" id="ARBA00008816"/>
    </source>
</evidence>
<evidence type="ECO:0000256" key="7">
    <source>
        <dbReference type="SAM" id="Phobius"/>
    </source>
</evidence>
<feature type="transmembrane region" description="Helical" evidence="7">
    <location>
        <begin position="252"/>
        <end position="275"/>
    </location>
</feature>
<dbReference type="HOGENOM" id="CLU_021458_0_1_1"/>
<dbReference type="SMART" id="SM00014">
    <property type="entry name" value="acidPPc"/>
    <property type="match status" value="1"/>
</dbReference>
<feature type="transmembrane region" description="Helical" evidence="7">
    <location>
        <begin position="86"/>
        <end position="111"/>
    </location>
</feature>
<feature type="transmembrane region" description="Helical" evidence="7">
    <location>
        <begin position="30"/>
        <end position="53"/>
    </location>
</feature>
<evidence type="ECO:0000256" key="3">
    <source>
        <dbReference type="ARBA" id="ARBA00022692"/>
    </source>
</evidence>
<dbReference type="EMBL" id="KN847318">
    <property type="protein sequence ID" value="KIW58182.1"/>
    <property type="molecule type" value="Genomic_DNA"/>
</dbReference>
<evidence type="ECO:0000313" key="9">
    <source>
        <dbReference type="EMBL" id="KIW58182.1"/>
    </source>
</evidence>
<dbReference type="PANTHER" id="PTHR10165:SF84">
    <property type="entry name" value="PHOSPHATIDIC ACID PHOSPHATASE BETA"/>
    <property type="match status" value="1"/>
</dbReference>
<dbReference type="RefSeq" id="XP_013318766.1">
    <property type="nucleotide sequence ID" value="XM_013463312.1"/>
</dbReference>
<feature type="transmembrane region" description="Helical" evidence="7">
    <location>
        <begin position="196"/>
        <end position="212"/>
    </location>
</feature>
<evidence type="ECO:0000256" key="1">
    <source>
        <dbReference type="ARBA" id="ARBA00004141"/>
    </source>
</evidence>
<dbReference type="InterPro" id="IPR000326">
    <property type="entry name" value="PAP2/HPO"/>
</dbReference>
<feature type="transmembrane region" description="Helical" evidence="7">
    <location>
        <begin position="224"/>
        <end position="246"/>
    </location>
</feature>
<dbReference type="GO" id="GO:0016020">
    <property type="term" value="C:membrane"/>
    <property type="evidence" value="ECO:0007669"/>
    <property type="project" value="UniProtKB-SubCell"/>
</dbReference>
<dbReference type="InterPro" id="IPR036938">
    <property type="entry name" value="PAP2/HPO_sf"/>
</dbReference>
<dbReference type="GeneID" id="25324634"/>
<feature type="region of interest" description="Disordered" evidence="6">
    <location>
        <begin position="404"/>
        <end position="426"/>
    </location>
</feature>